<dbReference type="GO" id="GO:0016747">
    <property type="term" value="F:acyltransferase activity, transferring groups other than amino-acyl groups"/>
    <property type="evidence" value="ECO:0007669"/>
    <property type="project" value="InterPro"/>
</dbReference>
<name>A0A2S2C423_9NOCA</name>
<accession>A0A2S2C423</accession>
<feature type="domain" description="N-acetyltransferase" evidence="1">
    <location>
        <begin position="1"/>
        <end position="69"/>
    </location>
</feature>
<dbReference type="SUPFAM" id="SSF55729">
    <property type="entry name" value="Acyl-CoA N-acyltransferases (Nat)"/>
    <property type="match status" value="1"/>
</dbReference>
<dbReference type="CDD" id="cd04301">
    <property type="entry name" value="NAT_SF"/>
    <property type="match status" value="1"/>
</dbReference>
<dbReference type="OrthoDB" id="9805924at2"/>
<dbReference type="Proteomes" id="UP000245711">
    <property type="component" value="Chromosome"/>
</dbReference>
<evidence type="ECO:0000313" key="3">
    <source>
        <dbReference type="Proteomes" id="UP000245711"/>
    </source>
</evidence>
<reference evidence="2 3" key="1">
    <citation type="submission" date="2017-05" db="EMBL/GenBank/DDBJ databases">
        <title>Isolation of Rhodococcus sp. S2-17 biodegrading of BP-3.</title>
        <authorList>
            <person name="Lee Y."/>
            <person name="Kim K.H."/>
            <person name="Chun B.H."/>
            <person name="Jung H.S."/>
            <person name="Jeon C.O."/>
        </authorList>
    </citation>
    <scope>NUCLEOTIDE SEQUENCE [LARGE SCALE GENOMIC DNA]</scope>
    <source>
        <strain evidence="2 3">S2-17</strain>
    </source>
</reference>
<gene>
    <name evidence="2" type="ORF">CBI38_15520</name>
</gene>
<dbReference type="AlphaFoldDB" id="A0A2S2C423"/>
<dbReference type="InterPro" id="IPR016181">
    <property type="entry name" value="Acyl_CoA_acyltransferase"/>
</dbReference>
<evidence type="ECO:0000259" key="1">
    <source>
        <dbReference type="PROSITE" id="PS51186"/>
    </source>
</evidence>
<dbReference type="EMBL" id="CP021354">
    <property type="protein sequence ID" value="AWK75582.1"/>
    <property type="molecule type" value="Genomic_DNA"/>
</dbReference>
<proteinExistence type="predicted"/>
<dbReference type="RefSeq" id="WP_109335117.1">
    <property type="nucleotide sequence ID" value="NZ_CP021354.1"/>
</dbReference>
<dbReference type="InterPro" id="IPR000182">
    <property type="entry name" value="GNAT_dom"/>
</dbReference>
<dbReference type="KEGG" id="roz:CBI38_15520"/>
<organism evidence="2 3">
    <name type="scientific">Rhodococcus oxybenzonivorans</name>
    <dbReference type="NCBI Taxonomy" id="1990687"/>
    <lineage>
        <taxon>Bacteria</taxon>
        <taxon>Bacillati</taxon>
        <taxon>Actinomycetota</taxon>
        <taxon>Actinomycetes</taxon>
        <taxon>Mycobacteriales</taxon>
        <taxon>Nocardiaceae</taxon>
        <taxon>Rhodococcus</taxon>
    </lineage>
</organism>
<protein>
    <recommendedName>
        <fullName evidence="1">N-acetyltransferase domain-containing protein</fullName>
    </recommendedName>
</protein>
<dbReference type="Pfam" id="PF00583">
    <property type="entry name" value="Acetyltransf_1"/>
    <property type="match status" value="1"/>
</dbReference>
<keyword evidence="3" id="KW-1185">Reference proteome</keyword>
<dbReference type="Gene3D" id="3.40.630.30">
    <property type="match status" value="1"/>
</dbReference>
<dbReference type="PROSITE" id="PS51186">
    <property type="entry name" value="GNAT"/>
    <property type="match status" value="1"/>
</dbReference>
<evidence type="ECO:0000313" key="2">
    <source>
        <dbReference type="EMBL" id="AWK75582.1"/>
    </source>
</evidence>
<sequence>MIADLIALPERCGTGLGAKLLEHLQEQAGLRGCAQLHLDTGHTRHAAHKSYLRNGFDIICRHMAWNPQR</sequence>